<reference evidence="5 6" key="1">
    <citation type="journal article" date="2015" name="Stand. Genomic Sci.">
        <title>Genomic Encyclopedia of Bacterial and Archaeal Type Strains, Phase III: the genomes of soil and plant-associated and newly described type strains.</title>
        <authorList>
            <person name="Whitman W.B."/>
            <person name="Woyke T."/>
            <person name="Klenk H.P."/>
            <person name="Zhou Y."/>
            <person name="Lilburn T.G."/>
            <person name="Beck B.J."/>
            <person name="De Vos P."/>
            <person name="Vandamme P."/>
            <person name="Eisen J.A."/>
            <person name="Garrity G."/>
            <person name="Hugenholtz P."/>
            <person name="Kyrpides N.C."/>
        </authorList>
    </citation>
    <scope>NUCLEOTIDE SEQUENCE [LARGE SCALE GENOMIC DNA]</scope>
    <source>
        <strain evidence="5 6">CGMCC 1.10685</strain>
    </source>
</reference>
<dbReference type="InterPro" id="IPR051816">
    <property type="entry name" value="Glycosyl_Hydrolase_31"/>
</dbReference>
<name>A0A562PZL4_9BURK</name>
<accession>A0A562PZL4</accession>
<dbReference type="InterPro" id="IPR013780">
    <property type="entry name" value="Glyco_hydro_b"/>
</dbReference>
<dbReference type="Pfam" id="PF21365">
    <property type="entry name" value="Glyco_hydro_31_3rd"/>
    <property type="match status" value="1"/>
</dbReference>
<dbReference type="GO" id="GO:0004553">
    <property type="term" value="F:hydrolase activity, hydrolyzing O-glycosyl compounds"/>
    <property type="evidence" value="ECO:0007669"/>
    <property type="project" value="InterPro"/>
</dbReference>
<proteinExistence type="inferred from homology"/>
<dbReference type="PANTHER" id="PTHR43863:SF2">
    <property type="entry name" value="MALTASE-GLUCOAMYLASE"/>
    <property type="match status" value="1"/>
</dbReference>
<dbReference type="InterPro" id="IPR017853">
    <property type="entry name" value="GH"/>
</dbReference>
<dbReference type="EMBL" id="VLKW01000002">
    <property type="protein sequence ID" value="TWI49823.1"/>
    <property type="molecule type" value="Genomic_DNA"/>
</dbReference>
<dbReference type="Proteomes" id="UP000315112">
    <property type="component" value="Unassembled WGS sequence"/>
</dbReference>
<feature type="domain" description="PA14" evidence="4">
    <location>
        <begin position="226"/>
        <end position="368"/>
    </location>
</feature>
<organism evidence="5 6">
    <name type="scientific">Pseudoduganella flava</name>
    <dbReference type="NCBI Taxonomy" id="871742"/>
    <lineage>
        <taxon>Bacteria</taxon>
        <taxon>Pseudomonadati</taxon>
        <taxon>Pseudomonadota</taxon>
        <taxon>Betaproteobacteria</taxon>
        <taxon>Burkholderiales</taxon>
        <taxon>Oxalobacteraceae</taxon>
        <taxon>Telluria group</taxon>
        <taxon>Pseudoduganella</taxon>
    </lineage>
</organism>
<dbReference type="PROSITE" id="PS51820">
    <property type="entry name" value="PA14"/>
    <property type="match status" value="1"/>
</dbReference>
<keyword evidence="2 5" id="KW-0378">Hydrolase</keyword>
<dbReference type="Gene3D" id="2.60.120.380">
    <property type="match status" value="1"/>
</dbReference>
<dbReference type="SUPFAM" id="SSF51011">
    <property type="entry name" value="Glycosyl hydrolase domain"/>
    <property type="match status" value="1"/>
</dbReference>
<keyword evidence="2" id="KW-0326">Glycosidase</keyword>
<dbReference type="Pfam" id="PF17137">
    <property type="entry name" value="DUF5110"/>
    <property type="match status" value="1"/>
</dbReference>
<evidence type="ECO:0000256" key="3">
    <source>
        <dbReference type="SAM" id="SignalP"/>
    </source>
</evidence>
<keyword evidence="3" id="KW-0732">Signal</keyword>
<dbReference type="SUPFAM" id="SSF74650">
    <property type="entry name" value="Galactose mutarotase-like"/>
    <property type="match status" value="1"/>
</dbReference>
<evidence type="ECO:0000256" key="1">
    <source>
        <dbReference type="ARBA" id="ARBA00007806"/>
    </source>
</evidence>
<dbReference type="AlphaFoldDB" id="A0A562PZL4"/>
<dbReference type="PANTHER" id="PTHR43863">
    <property type="entry name" value="HYDROLASE, PUTATIVE (AFU_ORTHOLOGUE AFUA_1G03140)-RELATED"/>
    <property type="match status" value="1"/>
</dbReference>
<dbReference type="InterPro" id="IPR048395">
    <property type="entry name" value="Glyco_hydro_31_C"/>
</dbReference>
<dbReference type="Gene3D" id="2.60.40.1180">
    <property type="entry name" value="Golgi alpha-mannosidase II"/>
    <property type="match status" value="2"/>
</dbReference>
<protein>
    <submittedName>
        <fullName evidence="5">Alpha-D-xyloside xylohydrolase</fullName>
    </submittedName>
</protein>
<dbReference type="InterPro" id="IPR011658">
    <property type="entry name" value="PA14_dom"/>
</dbReference>
<comment type="similarity">
    <text evidence="1 2">Belongs to the glycosyl hydrolase 31 family.</text>
</comment>
<dbReference type="InterPro" id="IPR033403">
    <property type="entry name" value="DUF5110"/>
</dbReference>
<dbReference type="InterPro" id="IPR000322">
    <property type="entry name" value="Glyco_hydro_31_TIM"/>
</dbReference>
<dbReference type="RefSeq" id="WP_229418638.1">
    <property type="nucleotide sequence ID" value="NZ_CP046904.1"/>
</dbReference>
<dbReference type="SMART" id="SM00758">
    <property type="entry name" value="PA14"/>
    <property type="match status" value="1"/>
</dbReference>
<sequence length="962" mass="108270">MIEMKIRAINIACLLLTGATLPTLALAGTYQQTASGITVAPDTGAAKEVRLEVMADNIVHVVKVDQAGKQLTPSLMTIAKPCACRFDVKRSGDAVALTTARMVATVSLKDGRVQFADKGGAVFLKQDAEDIQPVTVGGKPYLAVKQGFNHGTKDAFYGTGQHQNGQMNLNGEDVDLLQHNMDIAIPFVVSDKNYGILWDNNGISRFGDARPYGPIDRDLKLTDADGKPGALTARYYIGGKLALTRREERINYQYLKDVAEFWPKELKPLKELKDVKVVWEGKLASDKPGVHKMKLYSSDYATLTVNGKQVMDVWRQGWNPWYHNFEVSFAPGKPVDFKLEWKPEGGMVYVAHNDPLPQPERHSLQLSSEIAEGLNYYVVRGTSIDNVIGGYRLLTGAQPLMPKWAYGFWQSRQRYETQEQLLDTVRTYRKNGWPLDNIVQDWFYWPENGWGSHDWDKARFPDPKGMVDEVHRLNAKIMLSVWGKFYANTDNYKELAAKGHMWTKNVEDGALDWVGPGYKNSHYSPYAAEARDIYYRQMKTKLVDLGFDAWWLDNTEPDVLSNTRLADFKQLIGPTIYGPGEITFNSYSLLQTQAVYDGLKRDQPNKRQFLLSRSGFPGIQRNYAAIWSGDTVGRWNNLYDQISAGVSASMSGIPNWTHDIGGYAQETRFQSGELGSAQENRGLGNAQVKAEDLKEWRELNLRWWQFGAFTPLFRSHGEVVKREIHMLAPENSPMRDSMVWYLKLRYRLMPYIYATASSTYFDAGSIMRGLVMDFPNDPGAKDVRDQYLFGHAFLVAPVHEYGARERGVYLPAGAQWYDYYTGERLQGGRKVTAQAPEQRMPLYVKAGAIVPMGPVTQYVDEKPDAPLTLKVYTGADGTFGLYEDDGVSEDYQRGAYSRIPLAWNERTGTLTIGAREGKGYRGMVGKRTFRVQFVKPGVSSADTFDAADKEVTYDGKAVTVKL</sequence>
<comment type="caution">
    <text evidence="5">The sequence shown here is derived from an EMBL/GenBank/DDBJ whole genome shotgun (WGS) entry which is preliminary data.</text>
</comment>
<dbReference type="Pfam" id="PF01055">
    <property type="entry name" value="Glyco_hydro_31_2nd"/>
    <property type="match status" value="1"/>
</dbReference>
<feature type="signal peptide" evidence="3">
    <location>
        <begin position="1"/>
        <end position="27"/>
    </location>
</feature>
<dbReference type="InterPro" id="IPR037524">
    <property type="entry name" value="PA14/GLEYA"/>
</dbReference>
<dbReference type="InterPro" id="IPR011013">
    <property type="entry name" value="Gal_mutarotase_sf_dom"/>
</dbReference>
<dbReference type="CDD" id="cd06591">
    <property type="entry name" value="GH31_xylosidase_XylS"/>
    <property type="match status" value="1"/>
</dbReference>
<dbReference type="Pfam" id="PF13802">
    <property type="entry name" value="Gal_mutarotas_2"/>
    <property type="match status" value="1"/>
</dbReference>
<dbReference type="SUPFAM" id="SSF56988">
    <property type="entry name" value="Anthrax protective antigen"/>
    <property type="match status" value="1"/>
</dbReference>
<dbReference type="GO" id="GO:0030246">
    <property type="term" value="F:carbohydrate binding"/>
    <property type="evidence" value="ECO:0007669"/>
    <property type="project" value="InterPro"/>
</dbReference>
<feature type="chain" id="PRO_5022029807" evidence="3">
    <location>
        <begin position="28"/>
        <end position="962"/>
    </location>
</feature>
<dbReference type="CDD" id="cd14752">
    <property type="entry name" value="GH31_N"/>
    <property type="match status" value="1"/>
</dbReference>
<evidence type="ECO:0000313" key="6">
    <source>
        <dbReference type="Proteomes" id="UP000315112"/>
    </source>
</evidence>
<dbReference type="SUPFAM" id="SSF51445">
    <property type="entry name" value="(Trans)glycosidases"/>
    <property type="match status" value="1"/>
</dbReference>
<gene>
    <name evidence="5" type="ORF">IP92_01046</name>
</gene>
<dbReference type="GO" id="GO:0005975">
    <property type="term" value="P:carbohydrate metabolic process"/>
    <property type="evidence" value="ECO:0007669"/>
    <property type="project" value="InterPro"/>
</dbReference>
<evidence type="ECO:0000256" key="2">
    <source>
        <dbReference type="RuleBase" id="RU361185"/>
    </source>
</evidence>
<evidence type="ECO:0000259" key="4">
    <source>
        <dbReference type="PROSITE" id="PS51820"/>
    </source>
</evidence>
<dbReference type="Gene3D" id="3.20.20.80">
    <property type="entry name" value="Glycosidases"/>
    <property type="match status" value="1"/>
</dbReference>
<dbReference type="Gene3D" id="2.60.40.1760">
    <property type="entry name" value="glycosyl hydrolase (family 31)"/>
    <property type="match status" value="1"/>
</dbReference>
<dbReference type="InterPro" id="IPR025887">
    <property type="entry name" value="Glyco_hydro_31_N_dom"/>
</dbReference>
<evidence type="ECO:0000313" key="5">
    <source>
        <dbReference type="EMBL" id="TWI49823.1"/>
    </source>
</evidence>